<dbReference type="InterPro" id="IPR051797">
    <property type="entry name" value="TrmB-like"/>
</dbReference>
<comment type="caution">
    <text evidence="2">The sequence shown here is derived from an EMBL/GenBank/DDBJ whole genome shotgun (WGS) entry which is preliminary data.</text>
</comment>
<dbReference type="Proteomes" id="UP000230922">
    <property type="component" value="Unassembled WGS sequence"/>
</dbReference>
<protein>
    <recommendedName>
        <fullName evidence="1">Transcription regulator TrmB N-terminal domain-containing protein</fullName>
    </recommendedName>
</protein>
<sequence>MDSTSSPQTLRGGRKSTMRINELLKKLGFSENESKVYLAGLELGLSSAQDIAQKAGIKRTTGYSVLNYLVNRGVVGKTKIRGKTRYTVEPPERLLTLINEIEHGIKQALPELNAIYNKNENKPKITFYEGQNSIQKIYDDTLIEKSKEILEWNTNAYFENKADVDPNYIHKRVELNIHAKRIAGEGSVWDTKHRYLDENELSETLILPKELFDPKIEVNIYNNKIAFLNYEENMSVIIESKAIADAMRQAYELSWEGAKVKSINEK</sequence>
<dbReference type="EMBL" id="PFAK01000005">
    <property type="protein sequence ID" value="PIR96559.1"/>
    <property type="molecule type" value="Genomic_DNA"/>
</dbReference>
<dbReference type="PANTHER" id="PTHR34293">
    <property type="entry name" value="HTH-TYPE TRANSCRIPTIONAL REGULATOR TRMBL2"/>
    <property type="match status" value="1"/>
</dbReference>
<organism evidence="2 3">
    <name type="scientific">Candidatus Doudnabacteria bacterium CG10_big_fil_rev_8_21_14_0_10_42_18</name>
    <dbReference type="NCBI Taxonomy" id="1974552"/>
    <lineage>
        <taxon>Bacteria</taxon>
        <taxon>Candidatus Doudnaibacteriota</taxon>
    </lineage>
</organism>
<feature type="domain" description="Transcription regulator TrmB N-terminal" evidence="1">
    <location>
        <begin position="24"/>
        <end position="92"/>
    </location>
</feature>
<dbReference type="AlphaFoldDB" id="A0A2H0VDY1"/>
<dbReference type="Gene3D" id="1.10.10.10">
    <property type="entry name" value="Winged helix-like DNA-binding domain superfamily/Winged helix DNA-binding domain"/>
    <property type="match status" value="1"/>
</dbReference>
<accession>A0A2H0VDY1</accession>
<proteinExistence type="predicted"/>
<evidence type="ECO:0000313" key="2">
    <source>
        <dbReference type="EMBL" id="PIR96559.1"/>
    </source>
</evidence>
<dbReference type="InterPro" id="IPR036390">
    <property type="entry name" value="WH_DNA-bd_sf"/>
</dbReference>
<dbReference type="InterPro" id="IPR036388">
    <property type="entry name" value="WH-like_DNA-bd_sf"/>
</dbReference>
<dbReference type="PANTHER" id="PTHR34293:SF1">
    <property type="entry name" value="HTH-TYPE TRANSCRIPTIONAL REGULATOR TRMBL2"/>
    <property type="match status" value="1"/>
</dbReference>
<evidence type="ECO:0000313" key="3">
    <source>
        <dbReference type="Proteomes" id="UP000230922"/>
    </source>
</evidence>
<dbReference type="Pfam" id="PF01978">
    <property type="entry name" value="TrmB"/>
    <property type="match status" value="1"/>
</dbReference>
<dbReference type="SUPFAM" id="SSF46785">
    <property type="entry name" value="Winged helix' DNA-binding domain"/>
    <property type="match status" value="1"/>
</dbReference>
<name>A0A2H0VDY1_9BACT</name>
<dbReference type="InterPro" id="IPR002831">
    <property type="entry name" value="Tscrpt_reg_TrmB_N"/>
</dbReference>
<gene>
    <name evidence="2" type="ORF">COT92_00425</name>
</gene>
<reference evidence="3" key="1">
    <citation type="submission" date="2017-09" db="EMBL/GenBank/DDBJ databases">
        <title>Depth-based differentiation of microbial function through sediment-hosted aquifers and enrichment of novel symbionts in the deep terrestrial subsurface.</title>
        <authorList>
            <person name="Probst A.J."/>
            <person name="Ladd B."/>
            <person name="Jarett J.K."/>
            <person name="Geller-Mcgrath D.E."/>
            <person name="Sieber C.M.K."/>
            <person name="Emerson J.B."/>
            <person name="Anantharaman K."/>
            <person name="Thomas B.C."/>
            <person name="Malmstrom R."/>
            <person name="Stieglmeier M."/>
            <person name="Klingl A."/>
            <person name="Woyke T."/>
            <person name="Ryan C.M."/>
            <person name="Banfield J.F."/>
        </authorList>
    </citation>
    <scope>NUCLEOTIDE SEQUENCE [LARGE SCALE GENOMIC DNA]</scope>
</reference>
<evidence type="ECO:0000259" key="1">
    <source>
        <dbReference type="Pfam" id="PF01978"/>
    </source>
</evidence>